<accession>A0AAU7XBB8</accession>
<dbReference type="RefSeq" id="WP_407049814.1">
    <property type="nucleotide sequence ID" value="NZ_CP158568.1"/>
</dbReference>
<evidence type="ECO:0000313" key="3">
    <source>
        <dbReference type="EMBL" id="XBY44723.1"/>
    </source>
</evidence>
<dbReference type="InterPro" id="IPR050445">
    <property type="entry name" value="Bact_polysacc_biosynth/exp"/>
</dbReference>
<keyword evidence="2" id="KW-0472">Membrane</keyword>
<dbReference type="KEGG" id="mflg:ABS361_22475"/>
<sequence>MINTRRKPDVPIIELKPVESMGPLVLPSIDDDYANEHRPSFLSRHLMFIVMVVLPIMAGAVYYGFIASSLYAAETTYVVRSIQSGGESPIALFSGGQSVARSEDDTHAVNNYLQSRAALEKVEPLVRKILGGTGVDVFHRFPSLFGSNSSEALFSRYRDLINVSMDGTGITTLEVRAYDPRSATELAEQLLKLGESIVNQMNERAIADTIRQAKRDVEESETAFQKAQAALVEFRNRELIVDPKAQSSAVFEIISQLMNRVSQEEAALAQTVALSPKNPQIPALKARIKALRAQIDEQRGLIVGGENSLVSKLSEFEQVTLRRELASRKLASAIGSLERARQEARRQQFYLETIVRPVLPDQARYPRRILEFMLVIGASLLFYWIARKSSIVIAEHKR</sequence>
<evidence type="ECO:0000256" key="1">
    <source>
        <dbReference type="SAM" id="Coils"/>
    </source>
</evidence>
<dbReference type="EMBL" id="CP158568">
    <property type="protein sequence ID" value="XBY44723.1"/>
    <property type="molecule type" value="Genomic_DNA"/>
</dbReference>
<feature type="transmembrane region" description="Helical" evidence="2">
    <location>
        <begin position="46"/>
        <end position="65"/>
    </location>
</feature>
<feature type="coiled-coil region" evidence="1">
    <location>
        <begin position="210"/>
        <end position="237"/>
    </location>
</feature>
<gene>
    <name evidence="3" type="ORF">ABS361_22475</name>
</gene>
<dbReference type="AlphaFoldDB" id="A0AAU7XBB8"/>
<keyword evidence="2" id="KW-1133">Transmembrane helix</keyword>
<name>A0AAU7XBB8_9HYPH</name>
<dbReference type="PANTHER" id="PTHR32309:SF13">
    <property type="entry name" value="FERRIC ENTEROBACTIN TRANSPORT PROTEIN FEPE"/>
    <property type="match status" value="1"/>
</dbReference>
<keyword evidence="1" id="KW-0175">Coiled coil</keyword>
<evidence type="ECO:0008006" key="4">
    <source>
        <dbReference type="Google" id="ProtNLM"/>
    </source>
</evidence>
<dbReference type="GO" id="GO:0005886">
    <property type="term" value="C:plasma membrane"/>
    <property type="evidence" value="ECO:0007669"/>
    <property type="project" value="TreeGrafter"/>
</dbReference>
<dbReference type="PANTHER" id="PTHR32309">
    <property type="entry name" value="TYROSINE-PROTEIN KINASE"/>
    <property type="match status" value="1"/>
</dbReference>
<organism evidence="3">
    <name type="scientific">Methyloraptor flagellatus</name>
    <dbReference type="NCBI Taxonomy" id="3162530"/>
    <lineage>
        <taxon>Bacteria</taxon>
        <taxon>Pseudomonadati</taxon>
        <taxon>Pseudomonadota</taxon>
        <taxon>Alphaproteobacteria</taxon>
        <taxon>Hyphomicrobiales</taxon>
        <taxon>Ancalomicrobiaceae</taxon>
        <taxon>Methyloraptor</taxon>
    </lineage>
</organism>
<dbReference type="GO" id="GO:0004713">
    <property type="term" value="F:protein tyrosine kinase activity"/>
    <property type="evidence" value="ECO:0007669"/>
    <property type="project" value="TreeGrafter"/>
</dbReference>
<proteinExistence type="predicted"/>
<feature type="transmembrane region" description="Helical" evidence="2">
    <location>
        <begin position="369"/>
        <end position="386"/>
    </location>
</feature>
<evidence type="ECO:0000256" key="2">
    <source>
        <dbReference type="SAM" id="Phobius"/>
    </source>
</evidence>
<reference evidence="3" key="1">
    <citation type="submission" date="2024-06" db="EMBL/GenBank/DDBJ databases">
        <title>Methylostella associata gen. nov., sp. nov., a novel Ancalomicrobiaceae-affiliated facultatively methylotrophic bacteria that feed on methanotrophs of the genus Methylococcus.</title>
        <authorList>
            <person name="Saltykova V."/>
            <person name="Danilova O.V."/>
            <person name="Oshkin I.Y."/>
            <person name="Belova S.E."/>
            <person name="Pimenov N.V."/>
            <person name="Dedysh S.N."/>
        </authorList>
    </citation>
    <scope>NUCLEOTIDE SEQUENCE</scope>
    <source>
        <strain evidence="3">S20</strain>
    </source>
</reference>
<keyword evidence="2" id="KW-0812">Transmembrane</keyword>
<protein>
    <recommendedName>
        <fullName evidence="4">Capsule biosynthesis protein</fullName>
    </recommendedName>
</protein>